<dbReference type="Proteomes" id="UP000295727">
    <property type="component" value="Chromosome 3"/>
</dbReference>
<dbReference type="PANTHER" id="PTHR21266">
    <property type="entry name" value="IRON-SULFUR DOMAIN CONTAINING PROTEIN"/>
    <property type="match status" value="1"/>
</dbReference>
<dbReference type="InterPro" id="IPR044043">
    <property type="entry name" value="VanA_C_cat"/>
</dbReference>
<protein>
    <submittedName>
        <fullName evidence="3">Aromatic ring-hydroxylating dioxygenase subunit alpha</fullName>
    </submittedName>
</protein>
<evidence type="ECO:0000313" key="4">
    <source>
        <dbReference type="Proteomes" id="UP000295727"/>
    </source>
</evidence>
<dbReference type="AlphaFoldDB" id="A0A4P7D3P7"/>
<dbReference type="RefSeq" id="WP_134755642.1">
    <property type="nucleotide sequence ID" value="NZ_CP038150.1"/>
</dbReference>
<evidence type="ECO:0000313" key="3">
    <source>
        <dbReference type="EMBL" id="QBR01222.1"/>
    </source>
</evidence>
<dbReference type="OrthoDB" id="9790995at2"/>
<proteinExistence type="predicted"/>
<keyword evidence="3" id="KW-0223">Dioxygenase</keyword>
<evidence type="ECO:0000259" key="2">
    <source>
        <dbReference type="Pfam" id="PF19112"/>
    </source>
</evidence>
<feature type="domain" description="Vanillate O-demethylase oxygenase-like C-terminal catalytic" evidence="2">
    <location>
        <begin position="98"/>
        <end position="270"/>
    </location>
</feature>
<reference evidence="3 4" key="1">
    <citation type="submission" date="2019-03" db="EMBL/GenBank/DDBJ databases">
        <title>Paraburkholderia sp. 7MH5, isolated from subtropical forest soil.</title>
        <authorList>
            <person name="Gao Z.-H."/>
            <person name="Qiu L.-H."/>
        </authorList>
    </citation>
    <scope>NUCLEOTIDE SEQUENCE [LARGE SCALE GENOMIC DNA]</scope>
    <source>
        <strain evidence="3 4">7MH5</strain>
    </source>
</reference>
<dbReference type="PANTHER" id="PTHR21266:SF60">
    <property type="entry name" value="3-KETOSTEROID-9-ALPHA-MONOOXYGENASE, OXYGENASE COMPONENT"/>
    <property type="match status" value="1"/>
</dbReference>
<evidence type="ECO:0000256" key="1">
    <source>
        <dbReference type="ARBA" id="ARBA00023002"/>
    </source>
</evidence>
<dbReference type="EMBL" id="CP038150">
    <property type="protein sequence ID" value="QBR01222.1"/>
    <property type="molecule type" value="Genomic_DNA"/>
</dbReference>
<dbReference type="Gene3D" id="3.90.380.10">
    <property type="entry name" value="Naphthalene 1,2-dioxygenase Alpha Subunit, Chain A, domain 1"/>
    <property type="match status" value="1"/>
</dbReference>
<organism evidence="3 4">
    <name type="scientific">Paraburkholderia pallida</name>
    <dbReference type="NCBI Taxonomy" id="2547399"/>
    <lineage>
        <taxon>Bacteria</taxon>
        <taxon>Pseudomonadati</taxon>
        <taxon>Pseudomonadota</taxon>
        <taxon>Betaproteobacteria</taxon>
        <taxon>Burkholderiales</taxon>
        <taxon>Burkholderiaceae</taxon>
        <taxon>Paraburkholderia</taxon>
    </lineage>
</organism>
<keyword evidence="4" id="KW-1185">Reference proteome</keyword>
<dbReference type="KEGG" id="ppai:E1956_28835"/>
<accession>A0A4P7D3P7</accession>
<dbReference type="SUPFAM" id="SSF55961">
    <property type="entry name" value="Bet v1-like"/>
    <property type="match status" value="1"/>
</dbReference>
<gene>
    <name evidence="3" type="ORF">E1956_28835</name>
</gene>
<dbReference type="GO" id="GO:0051213">
    <property type="term" value="F:dioxygenase activity"/>
    <property type="evidence" value="ECO:0007669"/>
    <property type="project" value="UniProtKB-KW"/>
</dbReference>
<keyword evidence="1" id="KW-0560">Oxidoreductase</keyword>
<dbReference type="InterPro" id="IPR050584">
    <property type="entry name" value="Cholesterol_7-desaturase"/>
</dbReference>
<name>A0A4P7D3P7_9BURK</name>
<sequence length="286" mass="31955">MSIEAAVLDEWYPVAVIEDVKPGVAYSTRLLGAPLEYLLDGTGAVRATRTDTGKPCRVQQRFHTVWISLGDPPADMFALPEFDEPDRRILGAGSFAVHASGLRVIENFLDMAHFPYVHTGLLGEEPHTEVAPYRVENEGGELFARDCRFYQPMSAASAQTGIDAHYVYRVARPFTAMLYKTSPQQSARRDVICLFVQPVDESRCIAHTVLVYLDDTTSDSGLRLFQQTIFGQDLMILSNHVPRTLPLDPAFEVPTRADAMSVAYRRWLRERSVAYGTFRTPSSAAH</sequence>
<dbReference type="Pfam" id="PF19112">
    <property type="entry name" value="VanA_C"/>
    <property type="match status" value="1"/>
</dbReference>